<evidence type="ECO:0000256" key="1">
    <source>
        <dbReference type="SAM" id="Phobius"/>
    </source>
</evidence>
<protein>
    <submittedName>
        <fullName evidence="2">Uncharacterized protein</fullName>
    </submittedName>
</protein>
<feature type="transmembrane region" description="Helical" evidence="1">
    <location>
        <begin position="104"/>
        <end position="125"/>
    </location>
</feature>
<dbReference type="RefSeq" id="WP_106171214.1">
    <property type="nucleotide sequence ID" value="NZ_JAVKZF010000001.1"/>
</dbReference>
<keyword evidence="3" id="KW-1185">Reference proteome</keyword>
<dbReference type="Proteomes" id="UP000282574">
    <property type="component" value="Unassembled WGS sequence"/>
</dbReference>
<evidence type="ECO:0000313" key="2">
    <source>
        <dbReference type="EMBL" id="RUT12872.1"/>
    </source>
</evidence>
<proteinExistence type="predicted"/>
<feature type="transmembrane region" description="Helical" evidence="1">
    <location>
        <begin position="7"/>
        <end position="26"/>
    </location>
</feature>
<reference evidence="2 3" key="1">
    <citation type="journal article" date="2019" name="Genome Biol. Evol.">
        <title>Day and night: Metabolic profiles and evolutionary relationships of six axenic non-marine cyanobacteria.</title>
        <authorList>
            <person name="Will S.E."/>
            <person name="Henke P."/>
            <person name="Boedeker C."/>
            <person name="Huang S."/>
            <person name="Brinkmann H."/>
            <person name="Rohde M."/>
            <person name="Jarek M."/>
            <person name="Friedl T."/>
            <person name="Seufert S."/>
            <person name="Schumacher M."/>
            <person name="Overmann J."/>
            <person name="Neumann-Schaal M."/>
            <person name="Petersen J."/>
        </authorList>
    </citation>
    <scope>NUCLEOTIDE SEQUENCE [LARGE SCALE GENOMIC DNA]</scope>
    <source>
        <strain evidence="2 3">SAG 39.79</strain>
    </source>
</reference>
<sequence length="138" mass="15827">MNTQKNRILLLALLIVNGISTILHYIDNFVNYDKYSQPTWITPNSIYLAWSVLTIFGVVGYLLYVKDMFLAAYACLGIYSITGLSSPGHYFYSAQHVFSGKMHLLIWSDAIAGIFLLIFLLRSALILKEWRKEREVNI</sequence>
<feature type="transmembrane region" description="Helical" evidence="1">
    <location>
        <begin position="71"/>
        <end position="92"/>
    </location>
</feature>
<accession>A0AB37UN93</accession>
<organism evidence="2 3">
    <name type="scientific">Chroococcidiopsis cubana SAG 39.79</name>
    <dbReference type="NCBI Taxonomy" id="388085"/>
    <lineage>
        <taxon>Bacteria</taxon>
        <taxon>Bacillati</taxon>
        <taxon>Cyanobacteriota</taxon>
        <taxon>Cyanophyceae</taxon>
        <taxon>Chroococcidiopsidales</taxon>
        <taxon>Chroococcidiopsidaceae</taxon>
        <taxon>Chroococcidiopsis</taxon>
    </lineage>
</organism>
<comment type="caution">
    <text evidence="2">The sequence shown here is derived from an EMBL/GenBank/DDBJ whole genome shotgun (WGS) entry which is preliminary data.</text>
</comment>
<evidence type="ECO:0000313" key="3">
    <source>
        <dbReference type="Proteomes" id="UP000282574"/>
    </source>
</evidence>
<name>A0AB37UN93_9CYAN</name>
<feature type="transmembrane region" description="Helical" evidence="1">
    <location>
        <begin position="46"/>
        <end position="64"/>
    </location>
</feature>
<dbReference type="AlphaFoldDB" id="A0AB37UN93"/>
<dbReference type="EMBL" id="RSCK01000010">
    <property type="protein sequence ID" value="RUT12872.1"/>
    <property type="molecule type" value="Genomic_DNA"/>
</dbReference>
<gene>
    <name evidence="2" type="ORF">DSM107010_17170</name>
</gene>
<keyword evidence="1" id="KW-0472">Membrane</keyword>
<keyword evidence="1" id="KW-1133">Transmembrane helix</keyword>
<keyword evidence="1" id="KW-0812">Transmembrane</keyword>